<keyword evidence="8" id="KW-1185">Reference proteome</keyword>
<evidence type="ECO:0000256" key="2">
    <source>
        <dbReference type="ARBA" id="ARBA00022670"/>
    </source>
</evidence>
<dbReference type="Gene3D" id="1.20.120.980">
    <property type="entry name" value="Serine carboxypeptidase S28, SKS domain"/>
    <property type="match status" value="1"/>
</dbReference>
<dbReference type="InterPro" id="IPR008758">
    <property type="entry name" value="Peptidase_S28"/>
</dbReference>
<comment type="similarity">
    <text evidence="1">Belongs to the peptidase S28 family.</text>
</comment>
<dbReference type="PANTHER" id="PTHR11010:SF96">
    <property type="entry name" value="LYSOSOMAL PRO-X CARBOXYPEPTIDASE-LIKE ISOFORM X1"/>
    <property type="match status" value="1"/>
</dbReference>
<evidence type="ECO:0000256" key="4">
    <source>
        <dbReference type="ARBA" id="ARBA00022801"/>
    </source>
</evidence>
<gene>
    <name evidence="7" type="ORF">TAV2_LOCUS4496</name>
</gene>
<evidence type="ECO:0000313" key="7">
    <source>
        <dbReference type="EMBL" id="CAH2041654.1"/>
    </source>
</evidence>
<dbReference type="Gene3D" id="3.40.50.1820">
    <property type="entry name" value="alpha/beta hydrolase"/>
    <property type="match status" value="1"/>
</dbReference>
<keyword evidence="5" id="KW-0325">Glycoprotein</keyword>
<protein>
    <recommendedName>
        <fullName evidence="9">Lysosomal Pro-X carboxypeptidase</fullName>
    </recommendedName>
</protein>
<keyword evidence="2" id="KW-0645">Protease</keyword>
<dbReference type="SUPFAM" id="SSF53474">
    <property type="entry name" value="alpha/beta-Hydrolases"/>
    <property type="match status" value="1"/>
</dbReference>
<comment type="caution">
    <text evidence="7">The sequence shown here is derived from an EMBL/GenBank/DDBJ whole genome shotgun (WGS) entry which is preliminary data.</text>
</comment>
<feature type="chain" id="PRO_5043942098" description="Lysosomal Pro-X carboxypeptidase" evidence="6">
    <location>
        <begin position="27"/>
        <end position="428"/>
    </location>
</feature>
<keyword evidence="4" id="KW-0378">Hydrolase</keyword>
<keyword evidence="3 6" id="KW-0732">Signal</keyword>
<evidence type="ECO:0000256" key="6">
    <source>
        <dbReference type="SAM" id="SignalP"/>
    </source>
</evidence>
<dbReference type="GO" id="GO:0070008">
    <property type="term" value="F:serine-type exopeptidase activity"/>
    <property type="evidence" value="ECO:0007669"/>
    <property type="project" value="InterPro"/>
</dbReference>
<dbReference type="GO" id="GO:0006508">
    <property type="term" value="P:proteolysis"/>
    <property type="evidence" value="ECO:0007669"/>
    <property type="project" value="UniProtKB-KW"/>
</dbReference>
<accession>A0AAU9RGT5</accession>
<reference evidence="7 8" key="1">
    <citation type="submission" date="2022-03" db="EMBL/GenBank/DDBJ databases">
        <authorList>
            <person name="Nunn A."/>
            <person name="Chopra R."/>
            <person name="Nunn A."/>
            <person name="Contreras Garrido A."/>
        </authorList>
    </citation>
    <scope>NUCLEOTIDE SEQUENCE [LARGE SCALE GENOMIC DNA]</scope>
</reference>
<dbReference type="Proteomes" id="UP000836841">
    <property type="component" value="Unassembled WGS sequence"/>
</dbReference>
<dbReference type="FunFam" id="1.20.120.980:FF:000006">
    <property type="entry name" value="Serine carboxypeptidase S28 family protein"/>
    <property type="match status" value="1"/>
</dbReference>
<sequence>MKSRTPTHSLKLLPFSLLFLLVIVSAAPHNIPRLTAIRGKQFKQASNTTLAYNSEDFKTFFYNQTLDHFNFRPDSYAIFQQRYMINDKYWGGAEANAPIFVYLGAENPLDDDLNGIGFLAENAPYFKALQVYIEHRYYGQSVPFGSIEVAMKNEDIRGYFSSAQAIADYAEVILHLKRTLSAQSCPVIAVGASYGGIALGALASSSPILYFDDITPQNGFYSVISKDFKEASESCYRTIQESWSEIDRVASQPNGLSILSQKFRTCSLLSKSSDLKDYLESIYTHAAQYNDPSTNPVSNICAGIDGAGQGTDVLSRISAGVYAYYQDSCYNFNPSGTTSRSYFNGWGWQTCSEMVMPIGRNDNTTMFPPKPFDLDSYVKRCESFYGVSPRPHWVTTYYGGHDIKLVLRRFASNIIFSNGLKDPYSSGG</sequence>
<dbReference type="InterPro" id="IPR042269">
    <property type="entry name" value="Ser_carbopepase_S28_SKS"/>
</dbReference>
<evidence type="ECO:0000256" key="5">
    <source>
        <dbReference type="ARBA" id="ARBA00023180"/>
    </source>
</evidence>
<dbReference type="PANTHER" id="PTHR11010">
    <property type="entry name" value="PROTEASE S28 PRO-X CARBOXYPEPTIDASE-RELATED"/>
    <property type="match status" value="1"/>
</dbReference>
<evidence type="ECO:0000256" key="1">
    <source>
        <dbReference type="ARBA" id="ARBA00011079"/>
    </source>
</evidence>
<proteinExistence type="inferred from homology"/>
<evidence type="ECO:0000313" key="8">
    <source>
        <dbReference type="Proteomes" id="UP000836841"/>
    </source>
</evidence>
<feature type="signal peptide" evidence="6">
    <location>
        <begin position="1"/>
        <end position="26"/>
    </location>
</feature>
<name>A0AAU9RGT5_THLAR</name>
<dbReference type="AlphaFoldDB" id="A0AAU9RGT5"/>
<evidence type="ECO:0008006" key="9">
    <source>
        <dbReference type="Google" id="ProtNLM"/>
    </source>
</evidence>
<dbReference type="GO" id="GO:0008239">
    <property type="term" value="F:dipeptidyl-peptidase activity"/>
    <property type="evidence" value="ECO:0007669"/>
    <property type="project" value="TreeGrafter"/>
</dbReference>
<dbReference type="EMBL" id="CAJVSB020000111">
    <property type="protein sequence ID" value="CAH2041654.1"/>
    <property type="molecule type" value="Genomic_DNA"/>
</dbReference>
<organism evidence="7 8">
    <name type="scientific">Thlaspi arvense</name>
    <name type="common">Field penny-cress</name>
    <dbReference type="NCBI Taxonomy" id="13288"/>
    <lineage>
        <taxon>Eukaryota</taxon>
        <taxon>Viridiplantae</taxon>
        <taxon>Streptophyta</taxon>
        <taxon>Embryophyta</taxon>
        <taxon>Tracheophyta</taxon>
        <taxon>Spermatophyta</taxon>
        <taxon>Magnoliopsida</taxon>
        <taxon>eudicotyledons</taxon>
        <taxon>Gunneridae</taxon>
        <taxon>Pentapetalae</taxon>
        <taxon>rosids</taxon>
        <taxon>malvids</taxon>
        <taxon>Brassicales</taxon>
        <taxon>Brassicaceae</taxon>
        <taxon>Thlaspideae</taxon>
        <taxon>Thlaspi</taxon>
    </lineage>
</organism>
<dbReference type="InterPro" id="IPR029058">
    <property type="entry name" value="AB_hydrolase_fold"/>
</dbReference>
<evidence type="ECO:0000256" key="3">
    <source>
        <dbReference type="ARBA" id="ARBA00022729"/>
    </source>
</evidence>
<dbReference type="Pfam" id="PF05577">
    <property type="entry name" value="Peptidase_S28"/>
    <property type="match status" value="1"/>
</dbReference>